<reference evidence="1" key="1">
    <citation type="submission" date="2016-07" db="EMBL/GenBank/DDBJ databases">
        <authorList>
            <person name="Bretaudeau A."/>
        </authorList>
    </citation>
    <scope>NUCLEOTIDE SEQUENCE</scope>
    <source>
        <strain evidence="1">Rice</strain>
        <tissue evidence="1">Whole body</tissue>
    </source>
</reference>
<sequence length="223" mass="24607">MALATVPKYRKLTKFNKHEGLFIMTFFLTGENRPIISLALGEARRNVSLLLAKTHPGPSPALSRSPGNHLRCPQLREAGTINTLPDPEIEPGTPCPAVALATTRPTRVAPCGNRTRYTLCSSRLPNNRTNRAVKGFGLLYGIGGQTNSPEDQRPWTPVTSEKSQMRCRPFKKEMFSCIVGAFTNIQVHIHMTPRPETTICGSHKELFRVGIDPATYYLAAGTH</sequence>
<dbReference type="EMBL" id="ODYU01006207">
    <property type="protein sequence ID" value="SOQ47852.1"/>
    <property type="molecule type" value="Genomic_DNA"/>
</dbReference>
<name>A0A2H1W4T3_SPOFR</name>
<proteinExistence type="predicted"/>
<accession>A0A2H1W4T3</accession>
<protein>
    <submittedName>
        <fullName evidence="1">SFRICE_026687</fullName>
    </submittedName>
</protein>
<dbReference type="AlphaFoldDB" id="A0A2H1W4T3"/>
<organism evidence="1">
    <name type="scientific">Spodoptera frugiperda</name>
    <name type="common">Fall armyworm</name>
    <dbReference type="NCBI Taxonomy" id="7108"/>
    <lineage>
        <taxon>Eukaryota</taxon>
        <taxon>Metazoa</taxon>
        <taxon>Ecdysozoa</taxon>
        <taxon>Arthropoda</taxon>
        <taxon>Hexapoda</taxon>
        <taxon>Insecta</taxon>
        <taxon>Pterygota</taxon>
        <taxon>Neoptera</taxon>
        <taxon>Endopterygota</taxon>
        <taxon>Lepidoptera</taxon>
        <taxon>Glossata</taxon>
        <taxon>Ditrysia</taxon>
        <taxon>Noctuoidea</taxon>
        <taxon>Noctuidae</taxon>
        <taxon>Amphipyrinae</taxon>
        <taxon>Spodoptera</taxon>
    </lineage>
</organism>
<evidence type="ECO:0000313" key="1">
    <source>
        <dbReference type="EMBL" id="SOQ47852.1"/>
    </source>
</evidence>
<gene>
    <name evidence="1" type="ORF">SFRICE_026687</name>
</gene>